<gene>
    <name evidence="2" type="ORF">VQ03_19755</name>
</gene>
<feature type="domain" description="Insertion element IS402-like" evidence="1">
    <location>
        <begin position="2"/>
        <end position="74"/>
    </location>
</feature>
<evidence type="ECO:0000313" key="3">
    <source>
        <dbReference type="Proteomes" id="UP000036449"/>
    </source>
</evidence>
<organism evidence="2 3">
    <name type="scientific">Methylobacterium tarhaniae</name>
    <dbReference type="NCBI Taxonomy" id="1187852"/>
    <lineage>
        <taxon>Bacteria</taxon>
        <taxon>Pseudomonadati</taxon>
        <taxon>Pseudomonadota</taxon>
        <taxon>Alphaproteobacteria</taxon>
        <taxon>Hyphomicrobiales</taxon>
        <taxon>Methylobacteriaceae</taxon>
        <taxon>Methylobacterium</taxon>
    </lineage>
</organism>
<evidence type="ECO:0000259" key="1">
    <source>
        <dbReference type="Pfam" id="PF13340"/>
    </source>
</evidence>
<dbReference type="InterPro" id="IPR025161">
    <property type="entry name" value="IS402-like_dom"/>
</dbReference>
<evidence type="ECO:0000313" key="2">
    <source>
        <dbReference type="EMBL" id="KMO37103.1"/>
    </source>
</evidence>
<dbReference type="Pfam" id="PF13340">
    <property type="entry name" value="DUF4096"/>
    <property type="match status" value="1"/>
</dbReference>
<dbReference type="InterPro" id="IPR052909">
    <property type="entry name" value="Transposase_6_like"/>
</dbReference>
<protein>
    <submittedName>
        <fullName evidence="2">Transposase</fullName>
    </submittedName>
</protein>
<accession>A0A0J6SUT1</accession>
<dbReference type="AlphaFoldDB" id="A0A0J6SUT1"/>
<dbReference type="Proteomes" id="UP000036449">
    <property type="component" value="Unassembled WGS sequence"/>
</dbReference>
<name>A0A0J6SUT1_9HYPH</name>
<dbReference type="PANTHER" id="PTHR46637">
    <property type="entry name" value="TIS1421-TRANSPOSASE PROTEIN A"/>
    <property type="match status" value="1"/>
</dbReference>
<reference evidence="2 3" key="1">
    <citation type="submission" date="2015-03" db="EMBL/GenBank/DDBJ databases">
        <title>Genome sequencing of Methylobacterium tarhaniae DSM 25844.</title>
        <authorList>
            <person name="Chaudhry V."/>
            <person name="Patil P.B."/>
        </authorList>
    </citation>
    <scope>NUCLEOTIDE SEQUENCE [LARGE SCALE GENOMIC DNA]</scope>
    <source>
        <strain evidence="2 3">DSM 25844</strain>
    </source>
</reference>
<keyword evidence="3" id="KW-1185">Reference proteome</keyword>
<sequence>MLTDAQWAGLEPLIEACRPKGKAPPQELRRTISAIRWRNRNGATWRAIPADLGPWWHAAQNFIRWARAGVWERLLDLVQSRGVALGMVFLDGTSIRAHQEAAGAARRGDLEPSETIVKLLADHVAGLAPRLA</sequence>
<proteinExistence type="predicted"/>
<comment type="caution">
    <text evidence="2">The sequence shown here is derived from an EMBL/GenBank/DDBJ whole genome shotgun (WGS) entry which is preliminary data.</text>
</comment>
<dbReference type="EMBL" id="LABZ01000139">
    <property type="protein sequence ID" value="KMO37103.1"/>
    <property type="molecule type" value="Genomic_DNA"/>
</dbReference>
<dbReference type="PATRIC" id="fig|1187852.3.peg.1361"/>
<dbReference type="PANTHER" id="PTHR46637:SF1">
    <property type="entry name" value="BLL5188 PROTEIN"/>
    <property type="match status" value="1"/>
</dbReference>